<dbReference type="EMBL" id="JACSQG010000005">
    <property type="protein sequence ID" value="MBD7977697.1"/>
    <property type="molecule type" value="Genomic_DNA"/>
</dbReference>
<name>A0ABR8TPK6_9PSED</name>
<dbReference type="Proteomes" id="UP000611945">
    <property type="component" value="Unassembled WGS sequence"/>
</dbReference>
<dbReference type="InterPro" id="IPR008707">
    <property type="entry name" value="B-propeller_PilY1"/>
</dbReference>
<comment type="caution">
    <text evidence="8">The sequence shown here is derived from an EMBL/GenBank/DDBJ whole genome shotgun (WGS) entry which is preliminary data.</text>
</comment>
<keyword evidence="6" id="KW-0281">Fimbrium</keyword>
<evidence type="ECO:0000313" key="9">
    <source>
        <dbReference type="Proteomes" id="UP000611945"/>
    </source>
</evidence>
<keyword evidence="4" id="KW-0479">Metal-binding</keyword>
<keyword evidence="5" id="KW-0106">Calcium</keyword>
<dbReference type="InterPro" id="IPR011047">
    <property type="entry name" value="Quinoprotein_ADH-like_sf"/>
</dbReference>
<feature type="domain" description="PilY1 beta-propeller" evidence="7">
    <location>
        <begin position="703"/>
        <end position="1078"/>
    </location>
</feature>
<sequence length="1235" mass="135079">MTFGIALLHAATTHAAVSQSPLSLTVGVPPNIIFTLDDSGSMSWGFVPDSIESQVISGSSTHTITRLYAAPEFNSLYYNPKIKYIAPPTFDGYGEKITLTTDFTSAPINGFRPNDGKLDLSKNYKPTGKEYRMPKGSHQQANSPLKDFRVEVKFSRNETITAKSAANIEFRVTRTSGSRYSCEILKSGPVLDTQGFSCSKNGNSDTYTASTPAYYYLFDETLPNCQKGNENCYTLRFVEDHEKENFAVWYSFYRTRALATLSATSLAFADLSPEVRLGWQNLAQCTKLDGSDQTNCKDNKFRQYDSLHKGQFYSWLKDVYFNSGTPLPAAMIRAGEFLKQGVAWHKYPNTRDRAKENSADNTYACRPSYQIMMTDGMWNATSNNPSNFRHDNADFTLPDNTRYTKPQPYKDETPSTLADLAMHYWATDLNTNLENKLTPFMPSTAGSDTENYWNPRNDPATWQHMSNFIMGLGLTSSMNDSKLPWEGSTFSGKGFDALNNGTAWPKASSGSSNNVYDLWHAAINSRGEFFSVDSPDAMVQAFEDILSRIAERKSTAARPAISSGLVVDDSITSVSYQTSYASDENWSGDLKRFSKKLVEVTSPDGTTRTVLQNTEDWSAKSRLPAPADRTIKIASSTGLVDFIWDNAGDKSTANSLAYWLSDNPETAGYDGDDSGAHRLAYLRGDRSNEGAGITQFRPRTSVLGDLYASSPVSVSGARYLASFANRLEGHVGTENNSYSAFLARLNGTAENTVKRPGRVYVGGNDGMLHGFDSQTGVEKFAFIPTAVFSKLNKLTGKNYNHEFYVDGSPVVADVYDGNDWRTILVGTLRAGGKALFALDITTPGSEQLLWEFDVTNIEGEAVKPGYSFSRPTIARLHNGRWAVVTGNGYDNGATDGKAALYVIDAINGTLTKSLEVSGTQGSANGLSSPTLADYDADGVADYAYAGDLQGNLWRFDLLGSVSEGNLYGAKNGSTENFAVSYGGSPMFRARLGTAAAPVIQPITAAPTLIRHPSMRGYLVLIGTGKFFEDTDKEGEKGHAQSIYGIWDTKTKAEATAANIITRSQLAQQTITQEVTGTYSDGGTNPARIVSNNNIVWTTTTDGVTSINTYGWYLDLKAGNKLEGEMLVEKMTTLGQTVFFQTLVPNDDPCSDGTSNWTYAINPYTGGKTLFHAFDLKHIVDNVGNIVTAIKQDGEGGITLTQTPDNRYEACTGLHCETIFPDPSSLGRQTWRVVGN</sequence>
<comment type="similarity">
    <text evidence="2">Belongs to the PilY1 family.</text>
</comment>
<evidence type="ECO:0000256" key="1">
    <source>
        <dbReference type="ARBA" id="ARBA00004561"/>
    </source>
</evidence>
<keyword evidence="3" id="KW-1029">Fimbrium biogenesis</keyword>
<dbReference type="SUPFAM" id="SSF50998">
    <property type="entry name" value="Quinoprotein alcohol dehydrogenase-like"/>
    <property type="match status" value="1"/>
</dbReference>
<evidence type="ECO:0000256" key="4">
    <source>
        <dbReference type="ARBA" id="ARBA00022723"/>
    </source>
</evidence>
<keyword evidence="9" id="KW-1185">Reference proteome</keyword>
<evidence type="ECO:0000313" key="8">
    <source>
        <dbReference type="EMBL" id="MBD7977697.1"/>
    </source>
</evidence>
<proteinExistence type="inferred from homology"/>
<dbReference type="Pfam" id="PF05567">
    <property type="entry name" value="T4P_PilY1"/>
    <property type="match status" value="1"/>
</dbReference>
<evidence type="ECO:0000256" key="2">
    <source>
        <dbReference type="ARBA" id="ARBA00008387"/>
    </source>
</evidence>
<evidence type="ECO:0000256" key="6">
    <source>
        <dbReference type="ARBA" id="ARBA00023263"/>
    </source>
</evidence>
<protein>
    <submittedName>
        <fullName evidence="8">Pilus assembly protein PilY</fullName>
    </submittedName>
</protein>
<evidence type="ECO:0000256" key="5">
    <source>
        <dbReference type="ARBA" id="ARBA00022837"/>
    </source>
</evidence>
<evidence type="ECO:0000259" key="7">
    <source>
        <dbReference type="Pfam" id="PF05567"/>
    </source>
</evidence>
<evidence type="ECO:0000256" key="3">
    <source>
        <dbReference type="ARBA" id="ARBA00022558"/>
    </source>
</evidence>
<gene>
    <name evidence="8" type="ORF">H9642_10905</name>
</gene>
<comment type="subcellular location">
    <subcellularLocation>
        <location evidence="1">Fimbrium</location>
    </subcellularLocation>
</comment>
<organism evidence="8 9">
    <name type="scientific">Serpens gallinarum</name>
    <dbReference type="NCBI Taxonomy" id="2763075"/>
    <lineage>
        <taxon>Bacteria</taxon>
        <taxon>Pseudomonadati</taxon>
        <taxon>Pseudomonadota</taxon>
        <taxon>Gammaproteobacteria</taxon>
        <taxon>Pseudomonadales</taxon>
        <taxon>Pseudomonadaceae</taxon>
        <taxon>Pseudomonas</taxon>
    </lineage>
</organism>
<reference evidence="8 9" key="1">
    <citation type="submission" date="2020-08" db="EMBL/GenBank/DDBJ databases">
        <title>A Genomic Blueprint of the Chicken Gut Microbiome.</title>
        <authorList>
            <person name="Gilroy R."/>
            <person name="Ravi A."/>
            <person name="Getino M."/>
            <person name="Pursley I."/>
            <person name="Horton D.L."/>
            <person name="Alikhan N.-F."/>
            <person name="Baker D."/>
            <person name="Gharbi K."/>
            <person name="Hall N."/>
            <person name="Watson M."/>
            <person name="Adriaenssens E.M."/>
            <person name="Foster-Nyarko E."/>
            <person name="Jarju S."/>
            <person name="Secka A."/>
            <person name="Antonio M."/>
            <person name="Oren A."/>
            <person name="Chaudhuri R."/>
            <person name="La Ragione R.M."/>
            <person name="Hildebrand F."/>
            <person name="Pallen M.J."/>
        </authorList>
    </citation>
    <scope>NUCLEOTIDE SEQUENCE [LARGE SCALE GENOMIC DNA]</scope>
    <source>
        <strain evidence="8 9">Sa2CUA2</strain>
    </source>
</reference>
<accession>A0ABR8TPK6</accession>